<organism evidence="9 10">
    <name type="scientific">Paenibacillus thailandensis</name>
    <dbReference type="NCBI Taxonomy" id="393250"/>
    <lineage>
        <taxon>Bacteria</taxon>
        <taxon>Bacillati</taxon>
        <taxon>Bacillota</taxon>
        <taxon>Bacilli</taxon>
        <taxon>Bacillales</taxon>
        <taxon>Paenibacillaceae</taxon>
        <taxon>Paenibacillus</taxon>
    </lineage>
</organism>
<name>A0ABW5QUX2_9BACL</name>
<dbReference type="Proteomes" id="UP001597493">
    <property type="component" value="Unassembled WGS sequence"/>
</dbReference>
<evidence type="ECO:0000256" key="4">
    <source>
        <dbReference type="ARBA" id="ARBA00022544"/>
    </source>
</evidence>
<dbReference type="PANTHER" id="PTHR34975">
    <property type="entry name" value="SPORE GERMINATION PROTEIN A2"/>
    <property type="match status" value="1"/>
</dbReference>
<evidence type="ECO:0000256" key="3">
    <source>
        <dbReference type="ARBA" id="ARBA00022448"/>
    </source>
</evidence>
<comment type="similarity">
    <text evidence="2">Belongs to the amino acid-polyamine-organocation (APC) superfamily. Spore germination protein (SGP) (TC 2.A.3.9) family.</text>
</comment>
<gene>
    <name evidence="9" type="ORF">ACFSW5_06850</name>
</gene>
<dbReference type="RefSeq" id="WP_379270658.1">
    <property type="nucleotide sequence ID" value="NZ_JBHUGT010000044.1"/>
</dbReference>
<evidence type="ECO:0000256" key="1">
    <source>
        <dbReference type="ARBA" id="ARBA00004141"/>
    </source>
</evidence>
<feature type="transmembrane region" description="Helical" evidence="8">
    <location>
        <begin position="111"/>
        <end position="131"/>
    </location>
</feature>
<keyword evidence="6 8" id="KW-1133">Transmembrane helix</keyword>
<keyword evidence="5 8" id="KW-0812">Transmembrane</keyword>
<evidence type="ECO:0000256" key="6">
    <source>
        <dbReference type="ARBA" id="ARBA00022989"/>
    </source>
</evidence>
<keyword evidence="4" id="KW-0309">Germination</keyword>
<evidence type="ECO:0000313" key="10">
    <source>
        <dbReference type="Proteomes" id="UP001597493"/>
    </source>
</evidence>
<dbReference type="NCBIfam" id="TIGR00912">
    <property type="entry name" value="2A0309"/>
    <property type="match status" value="1"/>
</dbReference>
<evidence type="ECO:0000256" key="2">
    <source>
        <dbReference type="ARBA" id="ARBA00007998"/>
    </source>
</evidence>
<proteinExistence type="inferred from homology"/>
<dbReference type="PANTHER" id="PTHR34975:SF2">
    <property type="entry name" value="SPORE GERMINATION PROTEIN A2"/>
    <property type="match status" value="1"/>
</dbReference>
<feature type="transmembrane region" description="Helical" evidence="8">
    <location>
        <begin position="35"/>
        <end position="56"/>
    </location>
</feature>
<evidence type="ECO:0000256" key="5">
    <source>
        <dbReference type="ARBA" id="ARBA00022692"/>
    </source>
</evidence>
<feature type="transmembrane region" description="Helical" evidence="8">
    <location>
        <begin position="12"/>
        <end position="29"/>
    </location>
</feature>
<feature type="transmembrane region" description="Helical" evidence="8">
    <location>
        <begin position="301"/>
        <end position="319"/>
    </location>
</feature>
<keyword evidence="10" id="KW-1185">Reference proteome</keyword>
<keyword evidence="3" id="KW-0813">Transport</keyword>
<feature type="transmembrane region" description="Helical" evidence="8">
    <location>
        <begin position="143"/>
        <end position="164"/>
    </location>
</feature>
<evidence type="ECO:0000256" key="8">
    <source>
        <dbReference type="SAM" id="Phobius"/>
    </source>
</evidence>
<accession>A0ABW5QUX2</accession>
<feature type="transmembrane region" description="Helical" evidence="8">
    <location>
        <begin position="68"/>
        <end position="91"/>
    </location>
</feature>
<dbReference type="Pfam" id="PF03845">
    <property type="entry name" value="Spore_permease"/>
    <property type="match status" value="1"/>
</dbReference>
<feature type="transmembrane region" description="Helical" evidence="8">
    <location>
        <begin position="215"/>
        <end position="238"/>
    </location>
</feature>
<protein>
    <submittedName>
        <fullName evidence="9">Endospore germination permease</fullName>
    </submittedName>
</protein>
<dbReference type="InterPro" id="IPR004761">
    <property type="entry name" value="Spore_GerAB"/>
</dbReference>
<feature type="transmembrane region" description="Helical" evidence="8">
    <location>
        <begin position="184"/>
        <end position="203"/>
    </location>
</feature>
<feature type="transmembrane region" description="Helical" evidence="8">
    <location>
        <begin position="268"/>
        <end position="289"/>
    </location>
</feature>
<keyword evidence="7 8" id="KW-0472">Membrane</keyword>
<evidence type="ECO:0000313" key="9">
    <source>
        <dbReference type="EMBL" id="MFD2659985.1"/>
    </source>
</evidence>
<reference evidence="10" key="1">
    <citation type="journal article" date="2019" name="Int. J. Syst. Evol. Microbiol.">
        <title>The Global Catalogue of Microorganisms (GCM) 10K type strain sequencing project: providing services to taxonomists for standard genome sequencing and annotation.</title>
        <authorList>
            <consortium name="The Broad Institute Genomics Platform"/>
            <consortium name="The Broad Institute Genome Sequencing Center for Infectious Disease"/>
            <person name="Wu L."/>
            <person name="Ma J."/>
        </authorList>
    </citation>
    <scope>NUCLEOTIDE SEQUENCE [LARGE SCALE GENOMIC DNA]</scope>
    <source>
        <strain evidence="10">TISTR 1827</strain>
    </source>
</reference>
<comment type="caution">
    <text evidence="9">The sequence shown here is derived from an EMBL/GenBank/DDBJ whole genome shotgun (WGS) entry which is preliminary data.</text>
</comment>
<sequence>MNKDARASEIAVTLALFEVGSSPLFLLGGEAKQDAWLAMLLAAAAGFVLLLLYLRIYRLDPDKDLYELCLRYLGKIPGWFAGFAFAAYFAYESSRNLRDLGELAHVTLLNQTPMSVMLLMAIAVPAIVTSYGPKALFRSCMIYFYMLAIAYALIFATIPLTGLLHIEFMFPVLENGLKPVWDAAFPELVSFPFGQTVLFLTLFKYAPKGKNLSTVVLIAYAFVAVFLTVLNQIVILVLNPQIAKITTYPLYAVVQLIETVRIVERADALFTLILFIGLGIKMALFYMCAAIGLQKLTGVRYRIWLIPLAAAVFGLTFLSPTYTEFIWVGLHLMLVYVDPYFQIALPLLLLVMMLIRRKRLQAK</sequence>
<comment type="subcellular location">
    <subcellularLocation>
        <location evidence="1">Membrane</location>
        <topology evidence="1">Multi-pass membrane protein</topology>
    </subcellularLocation>
</comment>
<evidence type="ECO:0000256" key="7">
    <source>
        <dbReference type="ARBA" id="ARBA00023136"/>
    </source>
</evidence>
<feature type="transmembrane region" description="Helical" evidence="8">
    <location>
        <begin position="339"/>
        <end position="355"/>
    </location>
</feature>
<dbReference type="EMBL" id="JBHUMY010000006">
    <property type="protein sequence ID" value="MFD2659985.1"/>
    <property type="molecule type" value="Genomic_DNA"/>
</dbReference>